<reference evidence="2" key="1">
    <citation type="submission" date="2010-09" db="EMBL/GenBank/DDBJ databases">
        <title>Complete sequence of chromosome2 of Burkholderia sp. CCGE1003.</title>
        <authorList>
            <consortium name="US DOE Joint Genome Institute"/>
            <person name="Lucas S."/>
            <person name="Copeland A."/>
            <person name="Lapidus A."/>
            <person name="Cheng J.-F."/>
            <person name="Bruce D."/>
            <person name="Goodwin L."/>
            <person name="Pitluck S."/>
            <person name="Daligault H."/>
            <person name="Davenport K."/>
            <person name="Detter J.C."/>
            <person name="Han C."/>
            <person name="Tapia R."/>
            <person name="Land M."/>
            <person name="Hauser L."/>
            <person name="Jeffries C."/>
            <person name="Kyrpides N."/>
            <person name="Ivanova N."/>
            <person name="Ovchinnikova G."/>
            <person name="Martinez-Romero E."/>
            <person name="Rogel M.A."/>
            <person name="Auchtung J."/>
            <person name="Tiedje J.M."/>
            <person name="Woyke T."/>
        </authorList>
    </citation>
    <scope>NUCLEOTIDE SEQUENCE</scope>
    <source>
        <strain evidence="2">CCGE1003</strain>
    </source>
</reference>
<dbReference type="HOGENOM" id="CLU_3325757_0_0_4"/>
<dbReference type="KEGG" id="bgf:BC1003_5215"/>
<name>E1TDK9_BURSG</name>
<dbReference type="AlphaFoldDB" id="E1TDK9"/>
<gene>
    <name evidence="2" type="ordered locus">BC1003_5215</name>
</gene>
<evidence type="ECO:0000256" key="1">
    <source>
        <dbReference type="SAM" id="MobiDB-lite"/>
    </source>
</evidence>
<feature type="region of interest" description="Disordered" evidence="1">
    <location>
        <begin position="1"/>
        <end position="38"/>
    </location>
</feature>
<dbReference type="EMBL" id="CP002218">
    <property type="protein sequence ID" value="ADN61135.1"/>
    <property type="molecule type" value="Genomic_DNA"/>
</dbReference>
<organism evidence="2">
    <name type="scientific">Burkholderia sp. (strain CCGE1003)</name>
    <dbReference type="NCBI Taxonomy" id="640512"/>
    <lineage>
        <taxon>Bacteria</taxon>
        <taxon>Pseudomonadati</taxon>
        <taxon>Pseudomonadota</taxon>
        <taxon>Betaproteobacteria</taxon>
        <taxon>Burkholderiales</taxon>
        <taxon>Burkholderiaceae</taxon>
        <taxon>Burkholderia</taxon>
    </lineage>
</organism>
<dbReference type="STRING" id="640512.BC1003_5215"/>
<evidence type="ECO:0000313" key="2">
    <source>
        <dbReference type="EMBL" id="ADN61135.1"/>
    </source>
</evidence>
<protein>
    <submittedName>
        <fullName evidence="2">Uncharacterized protein</fullName>
    </submittedName>
</protein>
<accession>E1TDK9</accession>
<sequence>MLPEATGRSANSAGGAEMPRLHSDKGVHTLSGVRIYAR</sequence>
<proteinExistence type="predicted"/>